<evidence type="ECO:0000313" key="9">
    <source>
        <dbReference type="EMBL" id="MTD12900.1"/>
    </source>
</evidence>
<dbReference type="GO" id="GO:0015199">
    <property type="term" value="F:amino-acid betaine transmembrane transporter activity"/>
    <property type="evidence" value="ECO:0007669"/>
    <property type="project" value="TreeGrafter"/>
</dbReference>
<dbReference type="EMBL" id="WLYK01000001">
    <property type="protein sequence ID" value="MTD12900.1"/>
    <property type="molecule type" value="Genomic_DNA"/>
</dbReference>
<keyword evidence="4 7" id="KW-0812">Transmembrane</keyword>
<dbReference type="GO" id="GO:0031460">
    <property type="term" value="P:glycine betaine transport"/>
    <property type="evidence" value="ECO:0007669"/>
    <property type="project" value="TreeGrafter"/>
</dbReference>
<evidence type="ECO:0000313" key="10">
    <source>
        <dbReference type="Proteomes" id="UP000460221"/>
    </source>
</evidence>
<evidence type="ECO:0000256" key="2">
    <source>
        <dbReference type="ARBA" id="ARBA00022448"/>
    </source>
</evidence>
<feature type="transmembrane region" description="Helical" evidence="8">
    <location>
        <begin position="27"/>
        <end position="47"/>
    </location>
</feature>
<comment type="caution">
    <text evidence="9">The sequence shown here is derived from an EMBL/GenBank/DDBJ whole genome shotgun (WGS) entry which is preliminary data.</text>
</comment>
<comment type="subcellular location">
    <subcellularLocation>
        <location evidence="1 7">Cell membrane</location>
        <topology evidence="1 7">Multi-pass membrane protein</topology>
    </subcellularLocation>
</comment>
<evidence type="ECO:0000256" key="7">
    <source>
        <dbReference type="RuleBase" id="RU003942"/>
    </source>
</evidence>
<dbReference type="InterPro" id="IPR000390">
    <property type="entry name" value="Small_drug/metabolite_transptr"/>
</dbReference>
<evidence type="ECO:0000256" key="1">
    <source>
        <dbReference type="ARBA" id="ARBA00004651"/>
    </source>
</evidence>
<dbReference type="AlphaFoldDB" id="A0A7K1FFQ6"/>
<dbReference type="GO" id="GO:0005886">
    <property type="term" value="C:plasma membrane"/>
    <property type="evidence" value="ECO:0007669"/>
    <property type="project" value="UniProtKB-SubCell"/>
</dbReference>
<evidence type="ECO:0000256" key="4">
    <source>
        <dbReference type="ARBA" id="ARBA00022692"/>
    </source>
</evidence>
<dbReference type="RefSeq" id="WP_154766879.1">
    <property type="nucleotide sequence ID" value="NZ_WLYK01000001.1"/>
</dbReference>
<accession>A0A7K1FFQ6</accession>
<keyword evidence="2" id="KW-0813">Transport</keyword>
<dbReference type="GO" id="GO:0015297">
    <property type="term" value="F:antiporter activity"/>
    <property type="evidence" value="ECO:0007669"/>
    <property type="project" value="TreeGrafter"/>
</dbReference>
<proteinExistence type="inferred from homology"/>
<reference evidence="9 10" key="1">
    <citation type="submission" date="2019-11" db="EMBL/GenBank/DDBJ databases">
        <authorList>
            <person name="Jiang L.-Q."/>
        </authorList>
    </citation>
    <scope>NUCLEOTIDE SEQUENCE [LARGE SCALE GENOMIC DNA]</scope>
    <source>
        <strain evidence="9 10">YIM 132087</strain>
    </source>
</reference>
<evidence type="ECO:0000256" key="3">
    <source>
        <dbReference type="ARBA" id="ARBA00022475"/>
    </source>
</evidence>
<sequence>MKLWLLLAAAISSEVIATLSLKAALDHPAWYLLVVTGYLSAFAFLSICLRFGMPIGKAYGIWGAGGVAATALLSAALFGEKLTLVMGLGILLIIAGVLTVELGSSAHSRDAGNGDAAETAA</sequence>
<comment type="similarity">
    <text evidence="7">Belongs to the drug/metabolite transporter (DMT) superfamily. Small multidrug resistance (SMR) (TC 2.A.7.1) family.</text>
</comment>
<feature type="transmembrane region" description="Helical" evidence="8">
    <location>
        <begin position="84"/>
        <end position="103"/>
    </location>
</feature>
<evidence type="ECO:0000256" key="8">
    <source>
        <dbReference type="SAM" id="Phobius"/>
    </source>
</evidence>
<dbReference type="InterPro" id="IPR037185">
    <property type="entry name" value="EmrE-like"/>
</dbReference>
<evidence type="ECO:0000256" key="5">
    <source>
        <dbReference type="ARBA" id="ARBA00022989"/>
    </source>
</evidence>
<name>A0A7K1FFQ6_9ACTN</name>
<dbReference type="PANTHER" id="PTHR30561">
    <property type="entry name" value="SMR FAMILY PROTON-DEPENDENT DRUG EFFLUX TRANSPORTER SUGE"/>
    <property type="match status" value="1"/>
</dbReference>
<dbReference type="Pfam" id="PF00893">
    <property type="entry name" value="Multi_Drug_Res"/>
    <property type="match status" value="1"/>
</dbReference>
<dbReference type="Proteomes" id="UP000460221">
    <property type="component" value="Unassembled WGS sequence"/>
</dbReference>
<keyword evidence="3" id="KW-1003">Cell membrane</keyword>
<dbReference type="InterPro" id="IPR045324">
    <property type="entry name" value="Small_multidrug_res"/>
</dbReference>
<dbReference type="GO" id="GO:0015220">
    <property type="term" value="F:choline transmembrane transporter activity"/>
    <property type="evidence" value="ECO:0007669"/>
    <property type="project" value="TreeGrafter"/>
</dbReference>
<dbReference type="SUPFAM" id="SSF103481">
    <property type="entry name" value="Multidrug resistance efflux transporter EmrE"/>
    <property type="match status" value="1"/>
</dbReference>
<keyword evidence="10" id="KW-1185">Reference proteome</keyword>
<evidence type="ECO:0000256" key="6">
    <source>
        <dbReference type="ARBA" id="ARBA00023136"/>
    </source>
</evidence>
<feature type="transmembrane region" description="Helical" evidence="8">
    <location>
        <begin position="59"/>
        <end position="78"/>
    </location>
</feature>
<dbReference type="Gene3D" id="1.10.3730.20">
    <property type="match status" value="1"/>
</dbReference>
<keyword evidence="6 8" id="KW-0472">Membrane</keyword>
<organism evidence="9 10">
    <name type="scientific">Nakamurella alba</name>
    <dbReference type="NCBI Taxonomy" id="2665158"/>
    <lineage>
        <taxon>Bacteria</taxon>
        <taxon>Bacillati</taxon>
        <taxon>Actinomycetota</taxon>
        <taxon>Actinomycetes</taxon>
        <taxon>Nakamurellales</taxon>
        <taxon>Nakamurellaceae</taxon>
        <taxon>Nakamurella</taxon>
    </lineage>
</organism>
<gene>
    <name evidence="9" type="ORF">GIS00_02930</name>
</gene>
<keyword evidence="5 8" id="KW-1133">Transmembrane helix</keyword>
<protein>
    <submittedName>
        <fullName evidence="9">QacE family quaternary ammonium compound efflux SMR transporter</fullName>
    </submittedName>
</protein>
<dbReference type="PANTHER" id="PTHR30561:SF1">
    <property type="entry name" value="MULTIDRUG TRANSPORTER EMRE"/>
    <property type="match status" value="1"/>
</dbReference>